<evidence type="ECO:0000256" key="8">
    <source>
        <dbReference type="ARBA" id="ARBA00047937"/>
    </source>
</evidence>
<dbReference type="GO" id="GO:0005829">
    <property type="term" value="C:cytosol"/>
    <property type="evidence" value="ECO:0007669"/>
    <property type="project" value="TreeGrafter"/>
</dbReference>
<evidence type="ECO:0000313" key="11">
    <source>
        <dbReference type="Proteomes" id="UP000219327"/>
    </source>
</evidence>
<dbReference type="PANTHER" id="PTHR30075">
    <property type="entry name" value="GLYCYL-TRNA SYNTHETASE"/>
    <property type="match status" value="1"/>
</dbReference>
<keyword evidence="3 9" id="KW-0436">Ligase</keyword>
<dbReference type="PROSITE" id="PS50861">
    <property type="entry name" value="AA_TRNA_LIGASE_II_GLYAB"/>
    <property type="match status" value="1"/>
</dbReference>
<dbReference type="EMBL" id="NTKD01000006">
    <property type="protein sequence ID" value="PDH41137.1"/>
    <property type="molecule type" value="Genomic_DNA"/>
</dbReference>
<dbReference type="EC" id="6.1.1.14" evidence="9"/>
<name>A0A2A5WY22_9GAMM</name>
<evidence type="ECO:0000256" key="9">
    <source>
        <dbReference type="HAMAP-Rule" id="MF_00255"/>
    </source>
</evidence>
<evidence type="ECO:0000256" key="3">
    <source>
        <dbReference type="ARBA" id="ARBA00022598"/>
    </source>
</evidence>
<keyword evidence="6 9" id="KW-0648">Protein biosynthesis</keyword>
<comment type="similarity">
    <text evidence="1 9">Belongs to the class-II aminoacyl-tRNA synthetase family.</text>
</comment>
<gene>
    <name evidence="9" type="primary">glyS</name>
    <name evidence="10" type="ORF">CNE99_02355</name>
</gene>
<proteinExistence type="inferred from homology"/>
<keyword evidence="4 9" id="KW-0547">Nucleotide-binding</keyword>
<keyword evidence="7 9" id="KW-0030">Aminoacyl-tRNA synthetase</keyword>
<dbReference type="NCBIfam" id="TIGR00211">
    <property type="entry name" value="glyS"/>
    <property type="match status" value="1"/>
</dbReference>
<dbReference type="Pfam" id="PF02092">
    <property type="entry name" value="tRNA_synt_2f"/>
    <property type="match status" value="1"/>
</dbReference>
<evidence type="ECO:0000256" key="4">
    <source>
        <dbReference type="ARBA" id="ARBA00022741"/>
    </source>
</evidence>
<evidence type="ECO:0000256" key="6">
    <source>
        <dbReference type="ARBA" id="ARBA00022917"/>
    </source>
</evidence>
<evidence type="ECO:0000256" key="7">
    <source>
        <dbReference type="ARBA" id="ARBA00023146"/>
    </source>
</evidence>
<evidence type="ECO:0000256" key="1">
    <source>
        <dbReference type="ARBA" id="ARBA00008226"/>
    </source>
</evidence>
<dbReference type="Proteomes" id="UP000219327">
    <property type="component" value="Unassembled WGS sequence"/>
</dbReference>
<comment type="catalytic activity">
    <reaction evidence="8 9">
        <text>tRNA(Gly) + glycine + ATP = glycyl-tRNA(Gly) + AMP + diphosphate</text>
        <dbReference type="Rhea" id="RHEA:16013"/>
        <dbReference type="Rhea" id="RHEA-COMP:9664"/>
        <dbReference type="Rhea" id="RHEA-COMP:9683"/>
        <dbReference type="ChEBI" id="CHEBI:30616"/>
        <dbReference type="ChEBI" id="CHEBI:33019"/>
        <dbReference type="ChEBI" id="CHEBI:57305"/>
        <dbReference type="ChEBI" id="CHEBI:78442"/>
        <dbReference type="ChEBI" id="CHEBI:78522"/>
        <dbReference type="ChEBI" id="CHEBI:456215"/>
        <dbReference type="EC" id="6.1.1.14"/>
    </reaction>
</comment>
<dbReference type="PRINTS" id="PR01045">
    <property type="entry name" value="TRNASYNTHGB"/>
</dbReference>
<dbReference type="InterPro" id="IPR006194">
    <property type="entry name" value="Gly-tRNA-synth_heterodimer"/>
</dbReference>
<evidence type="ECO:0000256" key="5">
    <source>
        <dbReference type="ARBA" id="ARBA00022840"/>
    </source>
</evidence>
<dbReference type="GO" id="GO:0006426">
    <property type="term" value="P:glycyl-tRNA aminoacylation"/>
    <property type="evidence" value="ECO:0007669"/>
    <property type="project" value="UniProtKB-UniRule"/>
</dbReference>
<evidence type="ECO:0000313" key="10">
    <source>
        <dbReference type="EMBL" id="PDH41137.1"/>
    </source>
</evidence>
<comment type="subcellular location">
    <subcellularLocation>
        <location evidence="9">Cytoplasm</location>
    </subcellularLocation>
</comment>
<dbReference type="HAMAP" id="MF_00255">
    <property type="entry name" value="Gly_tRNA_synth_beta"/>
    <property type="match status" value="1"/>
</dbReference>
<organism evidence="10 11">
    <name type="scientific">OM182 bacterium MED-G24</name>
    <dbReference type="NCBI Taxonomy" id="1986255"/>
    <lineage>
        <taxon>Bacteria</taxon>
        <taxon>Pseudomonadati</taxon>
        <taxon>Pseudomonadota</taxon>
        <taxon>Gammaproteobacteria</taxon>
        <taxon>OMG group</taxon>
        <taxon>OM182 clade</taxon>
    </lineage>
</organism>
<protein>
    <recommendedName>
        <fullName evidence="9">Glycine--tRNA ligase beta subunit</fullName>
        <ecNumber evidence="9">6.1.1.14</ecNumber>
    </recommendedName>
    <alternativeName>
        <fullName evidence="9">Glycyl-tRNA synthetase beta subunit</fullName>
        <shortName evidence="9">GlyRS</shortName>
    </alternativeName>
</protein>
<dbReference type="InterPro" id="IPR015944">
    <property type="entry name" value="Gly-tRNA-synth_bsu"/>
</dbReference>
<dbReference type="PANTHER" id="PTHR30075:SF2">
    <property type="entry name" value="GLYCINE--TRNA LIGASE, CHLOROPLASTIC_MITOCHONDRIAL 2"/>
    <property type="match status" value="1"/>
</dbReference>
<reference evidence="10 11" key="1">
    <citation type="submission" date="2017-08" db="EMBL/GenBank/DDBJ databases">
        <title>Fine stratification of microbial communities through a metagenomic profile of the photic zone.</title>
        <authorList>
            <person name="Haro-Moreno J.M."/>
            <person name="Lopez-Perez M."/>
            <person name="De La Torre J."/>
            <person name="Picazo A."/>
            <person name="Camacho A."/>
            <person name="Rodriguez-Valera F."/>
        </authorList>
    </citation>
    <scope>NUCLEOTIDE SEQUENCE [LARGE SCALE GENOMIC DNA]</scope>
    <source>
        <strain evidence="10">MED-G24</strain>
    </source>
</reference>
<keyword evidence="5 9" id="KW-0067">ATP-binding</keyword>
<comment type="caution">
    <text evidence="10">The sequence shown here is derived from an EMBL/GenBank/DDBJ whole genome shotgun (WGS) entry which is preliminary data.</text>
</comment>
<dbReference type="GO" id="GO:0004820">
    <property type="term" value="F:glycine-tRNA ligase activity"/>
    <property type="evidence" value="ECO:0007669"/>
    <property type="project" value="UniProtKB-UniRule"/>
</dbReference>
<accession>A0A2A5WY22</accession>
<dbReference type="SUPFAM" id="SSF109604">
    <property type="entry name" value="HD-domain/PDEase-like"/>
    <property type="match status" value="1"/>
</dbReference>
<dbReference type="GO" id="GO:0005524">
    <property type="term" value="F:ATP binding"/>
    <property type="evidence" value="ECO:0007669"/>
    <property type="project" value="UniProtKB-UniRule"/>
</dbReference>
<dbReference type="AlphaFoldDB" id="A0A2A5WY22"/>
<comment type="subunit">
    <text evidence="2 9">Tetramer of two alpha and two beta subunits.</text>
</comment>
<sequence>MHSADLLVEIGTEELPPRLLMSTAQAFATRLGKALDDAHLANDEISYYATPRRLALVVRNLAETQPEQHDVRHGPAVSASFGQDGQPTKAALGFARSCGVDVSELGRLETDKGQWLQYEATRPGEPMTTLIGDIINGAITGISIERAMRWGSARTEFIRPVHWAALLYDGNTIEARILDLPTSDQSFGHRFMDSGTTFTLGQASSYLETLRSHYVIADPAERRSMIEHQLGQLAIEHGGNVVIDPALLDEVTALVEWPVTLAGRFDPDFLTVPQEVLVSAMKKHQRYFHLQSDDGGLMPVFLFVANIASTHPEAVVAGNERVISPRLADARFFFQQDQRLSLASRLDNLQKVVFQSELGSYEAKVRRVSDLSAHAARALGQNPEDAQRAGLLCKCDLVTDMVDEFPDLQGIMGGYYATLDGENEVVSRAITEHYLPVQSGGDLPASAIGACVSIADKLDTLVGLFGIGQPPTGSRDPFALRRQALGAMRICIEHKLDLDIQDLVNRAAEVYASDERIKLKQDPNSLVDAVVDYMIERLEVAYTDRGLPVEVFRALRRGDSFTTDLHALDGRLVALQSFHTHESAPAVVAGNKRVTNILRDSALEAPEIDKQMLSEPAEHTLVKEIERVSDLMNASTYDQSFDLIAEIQPVIDEYFEAVMVMSDDVKTRNNRLATLHQLRSLYLSVADFAALQW</sequence>
<keyword evidence="9" id="KW-0963">Cytoplasm</keyword>
<evidence type="ECO:0000256" key="2">
    <source>
        <dbReference type="ARBA" id="ARBA00011209"/>
    </source>
</evidence>